<dbReference type="PROSITE" id="PS51186">
    <property type="entry name" value="GNAT"/>
    <property type="match status" value="1"/>
</dbReference>
<dbReference type="Gene3D" id="3.40.630.30">
    <property type="match status" value="1"/>
</dbReference>
<dbReference type="GO" id="GO:0008999">
    <property type="term" value="F:protein-N-terminal-alanine acetyltransferase activity"/>
    <property type="evidence" value="ECO:0007669"/>
    <property type="project" value="TreeGrafter"/>
</dbReference>
<dbReference type="Proteomes" id="UP000180088">
    <property type="component" value="Unassembled WGS sequence"/>
</dbReference>
<gene>
    <name evidence="2" type="ORF">BI347_17120</name>
</gene>
<reference evidence="2 3" key="1">
    <citation type="submission" date="2016-09" db="EMBL/GenBank/DDBJ databases">
        <title>Chromobacterium muskegensis sp. nov., an insecticidal bacterium isolated from Sphagnum bogs.</title>
        <authorList>
            <person name="Sparks M.E."/>
            <person name="Blackburn M.B."/>
            <person name="Gundersen-Rindal D.E."/>
            <person name="Mitchell A."/>
            <person name="Farrar R."/>
            <person name="Kuhar D."/>
        </authorList>
    </citation>
    <scope>NUCLEOTIDE SEQUENCE [LARGE SCALE GENOMIC DNA]</scope>
    <source>
        <strain evidence="2 3">37-2</strain>
    </source>
</reference>
<dbReference type="InterPro" id="IPR016181">
    <property type="entry name" value="Acyl_CoA_acyltransferase"/>
</dbReference>
<dbReference type="EMBL" id="MKCS01000002">
    <property type="protein sequence ID" value="OHX11733.1"/>
    <property type="molecule type" value="Genomic_DNA"/>
</dbReference>
<accession>A0A1S1WXS7</accession>
<name>A0A1S1WXS7_9NEIS</name>
<dbReference type="AlphaFoldDB" id="A0A1S1WXS7"/>
<dbReference type="PANTHER" id="PTHR43441">
    <property type="entry name" value="RIBOSOMAL-PROTEIN-SERINE ACETYLTRANSFERASE"/>
    <property type="match status" value="1"/>
</dbReference>
<proteinExistence type="predicted"/>
<dbReference type="PANTHER" id="PTHR43441:SF6">
    <property type="entry name" value="N-ACETYLTRANSFERASE DOMAIN-CONTAINING PROTEIN"/>
    <property type="match status" value="1"/>
</dbReference>
<dbReference type="GO" id="GO:1990189">
    <property type="term" value="F:protein N-terminal-serine acetyltransferase activity"/>
    <property type="evidence" value="ECO:0007669"/>
    <property type="project" value="TreeGrafter"/>
</dbReference>
<comment type="caution">
    <text evidence="2">The sequence shown here is derived from an EMBL/GenBank/DDBJ whole genome shotgun (WGS) entry which is preliminary data.</text>
</comment>
<protein>
    <recommendedName>
        <fullName evidence="1">N-acetyltransferase domain-containing protein</fullName>
    </recommendedName>
</protein>
<dbReference type="InterPro" id="IPR051908">
    <property type="entry name" value="Ribosomal_N-acetyltransferase"/>
</dbReference>
<dbReference type="InterPro" id="IPR000182">
    <property type="entry name" value="GNAT_dom"/>
</dbReference>
<sequence length="171" mass="18552">MFLEPIAAGELVDLEQALTPRRLSGRAVDGAMPPPRVATRALERLRAGDPERWCLPFYMRDAERRIVGACGFKGSPCAGRVEIGYSVAPACRGLGAAAMAVRLLLERARDSGEVLEVLAQINADNLASTRVAQKLGFLRGGVVVDQDDESLLQWLYPVHRVPGDGEERSGR</sequence>
<feature type="domain" description="N-acetyltransferase" evidence="1">
    <location>
        <begin position="9"/>
        <end position="162"/>
    </location>
</feature>
<evidence type="ECO:0000313" key="2">
    <source>
        <dbReference type="EMBL" id="OHX11733.1"/>
    </source>
</evidence>
<evidence type="ECO:0000259" key="1">
    <source>
        <dbReference type="PROSITE" id="PS51186"/>
    </source>
</evidence>
<dbReference type="GO" id="GO:0005737">
    <property type="term" value="C:cytoplasm"/>
    <property type="evidence" value="ECO:0007669"/>
    <property type="project" value="TreeGrafter"/>
</dbReference>
<organism evidence="2 3">
    <name type="scientific">Chromobacterium sphagni</name>
    <dbReference type="NCBI Taxonomy" id="1903179"/>
    <lineage>
        <taxon>Bacteria</taxon>
        <taxon>Pseudomonadati</taxon>
        <taxon>Pseudomonadota</taxon>
        <taxon>Betaproteobacteria</taxon>
        <taxon>Neisseriales</taxon>
        <taxon>Chromobacteriaceae</taxon>
        <taxon>Chromobacterium</taxon>
    </lineage>
</organism>
<evidence type="ECO:0000313" key="3">
    <source>
        <dbReference type="Proteomes" id="UP000180088"/>
    </source>
</evidence>
<dbReference type="SUPFAM" id="SSF55729">
    <property type="entry name" value="Acyl-CoA N-acyltransferases (Nat)"/>
    <property type="match status" value="1"/>
</dbReference>
<dbReference type="STRING" id="1903179.BI347_17120"/>
<dbReference type="Pfam" id="PF13302">
    <property type="entry name" value="Acetyltransf_3"/>
    <property type="match status" value="1"/>
</dbReference>